<feature type="compositionally biased region" description="Polar residues" evidence="1">
    <location>
        <begin position="1"/>
        <end position="12"/>
    </location>
</feature>
<feature type="compositionally biased region" description="Low complexity" evidence="1">
    <location>
        <begin position="105"/>
        <end position="116"/>
    </location>
</feature>
<feature type="region of interest" description="Disordered" evidence="1">
    <location>
        <begin position="81"/>
        <end position="155"/>
    </location>
</feature>
<dbReference type="InParanoid" id="C5KX43"/>
<sequence>MPNPPQTKSSYKTQKRRQERKREAARQAEAITRLTEENEELKVKALRVQRLEDWDSGSKKNEDRLLRTLEESRKEIANLRGELNKLKATQNKPPVHELESKGAESTSSPRTPMSTPGRKSKSRAIHQSPVSASTVGSLGTSSVCPTTPITPVPDQSTKAVVGENARPQEQKVADVKAKTRIKAISFEAHAERVGSVSVLELINVIGHDIKIKGVINKDYLPPILVPPNSSKKLKIPEKFLRKHAKAKFLTLEYHKNSGIEYLAVDLGRS</sequence>
<keyword evidence="3" id="KW-1185">Reference proteome</keyword>
<dbReference type="AlphaFoldDB" id="C5KX43"/>
<evidence type="ECO:0000256" key="1">
    <source>
        <dbReference type="SAM" id="MobiDB-lite"/>
    </source>
</evidence>
<dbReference type="Proteomes" id="UP000007800">
    <property type="component" value="Unassembled WGS sequence"/>
</dbReference>
<feature type="compositionally biased region" description="Polar residues" evidence="1">
    <location>
        <begin position="128"/>
        <end position="155"/>
    </location>
</feature>
<dbReference type="EMBL" id="GG677119">
    <property type="protein sequence ID" value="EER10899.1"/>
    <property type="molecule type" value="Genomic_DNA"/>
</dbReference>
<organism evidence="3">
    <name type="scientific">Perkinsus marinus (strain ATCC 50983 / TXsc)</name>
    <dbReference type="NCBI Taxonomy" id="423536"/>
    <lineage>
        <taxon>Eukaryota</taxon>
        <taxon>Sar</taxon>
        <taxon>Alveolata</taxon>
        <taxon>Perkinsozoa</taxon>
        <taxon>Perkinsea</taxon>
        <taxon>Perkinsida</taxon>
        <taxon>Perkinsidae</taxon>
        <taxon>Perkinsus</taxon>
    </lineage>
</organism>
<accession>C5KX43</accession>
<evidence type="ECO:0000313" key="3">
    <source>
        <dbReference type="Proteomes" id="UP000007800"/>
    </source>
</evidence>
<reference evidence="2 3" key="1">
    <citation type="submission" date="2008-07" db="EMBL/GenBank/DDBJ databases">
        <authorList>
            <person name="El-Sayed N."/>
            <person name="Caler E."/>
            <person name="Inman J."/>
            <person name="Amedeo P."/>
            <person name="Hass B."/>
            <person name="Wortman J."/>
        </authorList>
    </citation>
    <scope>NUCLEOTIDE SEQUENCE [LARGE SCALE GENOMIC DNA]</scope>
    <source>
        <strain evidence="3">ATCC 50983 / TXsc</strain>
    </source>
</reference>
<protein>
    <submittedName>
        <fullName evidence="2">Uncharacterized protein</fullName>
    </submittedName>
</protein>
<proteinExistence type="predicted"/>
<evidence type="ECO:0000313" key="2">
    <source>
        <dbReference type="EMBL" id="EER10899.1"/>
    </source>
</evidence>
<dbReference type="RefSeq" id="XP_002779104.1">
    <property type="nucleotide sequence ID" value="XM_002779058.1"/>
</dbReference>
<feature type="region of interest" description="Disordered" evidence="1">
    <location>
        <begin position="1"/>
        <end position="31"/>
    </location>
</feature>
<gene>
    <name evidence="2" type="ORF">Pmar_PMAR021374</name>
</gene>
<dbReference type="GeneID" id="9055781"/>
<name>C5KX43_PERM5</name>